<organism evidence="5 6">
    <name type="scientific">Suillus fuscotomentosus</name>
    <dbReference type="NCBI Taxonomy" id="1912939"/>
    <lineage>
        <taxon>Eukaryota</taxon>
        <taxon>Fungi</taxon>
        <taxon>Dikarya</taxon>
        <taxon>Basidiomycota</taxon>
        <taxon>Agaricomycotina</taxon>
        <taxon>Agaricomycetes</taxon>
        <taxon>Agaricomycetidae</taxon>
        <taxon>Boletales</taxon>
        <taxon>Suillineae</taxon>
        <taxon>Suillaceae</taxon>
        <taxon>Suillus</taxon>
    </lineage>
</organism>
<dbReference type="InterPro" id="IPR036770">
    <property type="entry name" value="Ankyrin_rpt-contain_sf"/>
</dbReference>
<dbReference type="Pfam" id="PF00023">
    <property type="entry name" value="Ank"/>
    <property type="match status" value="1"/>
</dbReference>
<gene>
    <name evidence="5" type="ORF">F5891DRAFT_958050</name>
</gene>
<dbReference type="RefSeq" id="XP_041222471.1">
    <property type="nucleotide sequence ID" value="XM_041375532.1"/>
</dbReference>
<dbReference type="AlphaFoldDB" id="A0AAD4HGL5"/>
<feature type="compositionally biased region" description="Basic and acidic residues" evidence="4">
    <location>
        <begin position="157"/>
        <end position="172"/>
    </location>
</feature>
<dbReference type="SMART" id="SM00248">
    <property type="entry name" value="ANK"/>
    <property type="match status" value="3"/>
</dbReference>
<keyword evidence="1" id="KW-0677">Repeat</keyword>
<name>A0AAD4HGL5_9AGAM</name>
<evidence type="ECO:0000256" key="2">
    <source>
        <dbReference type="ARBA" id="ARBA00023043"/>
    </source>
</evidence>
<reference evidence="5" key="1">
    <citation type="journal article" date="2020" name="New Phytol.">
        <title>Comparative genomics reveals dynamic genome evolution in host specialist ectomycorrhizal fungi.</title>
        <authorList>
            <person name="Lofgren L.A."/>
            <person name="Nguyen N.H."/>
            <person name="Vilgalys R."/>
            <person name="Ruytinx J."/>
            <person name="Liao H.L."/>
            <person name="Branco S."/>
            <person name="Kuo A."/>
            <person name="LaButti K."/>
            <person name="Lipzen A."/>
            <person name="Andreopoulos W."/>
            <person name="Pangilinan J."/>
            <person name="Riley R."/>
            <person name="Hundley H."/>
            <person name="Na H."/>
            <person name="Barry K."/>
            <person name="Grigoriev I.V."/>
            <person name="Stajich J.E."/>
            <person name="Kennedy P.G."/>
        </authorList>
    </citation>
    <scope>NUCLEOTIDE SEQUENCE</scope>
    <source>
        <strain evidence="5">FC203</strain>
    </source>
</reference>
<dbReference type="Gene3D" id="1.25.40.20">
    <property type="entry name" value="Ankyrin repeat-containing domain"/>
    <property type="match status" value="2"/>
</dbReference>
<evidence type="ECO:0000256" key="3">
    <source>
        <dbReference type="PROSITE-ProRule" id="PRU00023"/>
    </source>
</evidence>
<dbReference type="PANTHER" id="PTHR24171">
    <property type="entry name" value="ANKYRIN REPEAT DOMAIN-CONTAINING PROTEIN 39-RELATED"/>
    <property type="match status" value="1"/>
</dbReference>
<dbReference type="Pfam" id="PF12796">
    <property type="entry name" value="Ank_2"/>
    <property type="match status" value="1"/>
</dbReference>
<accession>A0AAD4HGL5</accession>
<evidence type="ECO:0000256" key="4">
    <source>
        <dbReference type="SAM" id="MobiDB-lite"/>
    </source>
</evidence>
<feature type="region of interest" description="Disordered" evidence="4">
    <location>
        <begin position="149"/>
        <end position="172"/>
    </location>
</feature>
<proteinExistence type="predicted"/>
<dbReference type="PROSITE" id="PS50297">
    <property type="entry name" value="ANK_REP_REGION"/>
    <property type="match status" value="1"/>
</dbReference>
<dbReference type="EMBL" id="JABBWK010000051">
    <property type="protein sequence ID" value="KAG1896895.1"/>
    <property type="molecule type" value="Genomic_DNA"/>
</dbReference>
<dbReference type="InterPro" id="IPR002110">
    <property type="entry name" value="Ankyrin_rpt"/>
</dbReference>
<comment type="caution">
    <text evidence="5">The sequence shown here is derived from an EMBL/GenBank/DDBJ whole genome shotgun (WGS) entry which is preliminary data.</text>
</comment>
<protein>
    <submittedName>
        <fullName evidence="5">Ankyrin repeat-containing domain protein</fullName>
    </submittedName>
</protein>
<evidence type="ECO:0000313" key="6">
    <source>
        <dbReference type="Proteomes" id="UP001195769"/>
    </source>
</evidence>
<keyword evidence="2 3" id="KW-0040">ANK repeat</keyword>
<feature type="repeat" description="ANK" evidence="3">
    <location>
        <begin position="110"/>
        <end position="142"/>
    </location>
</feature>
<sequence length="172" mass="18117">MNSYTSSSVSAGHEDVVRELVGAGAEVNRKNDKGITPLLVMFPLEIISTTGLTCAAQTLRGIKINAKDKANQTPLHRAATTGSTGFVALLLSPPEGSTTAKLRLNTGDRIGNTPLHLAMESAHAQVAVMLIEAGADRGRTNLDEVTPENVDGVGGTEQRRAKQHVIDHCGEP</sequence>
<keyword evidence="6" id="KW-1185">Reference proteome</keyword>
<evidence type="ECO:0000256" key="1">
    <source>
        <dbReference type="ARBA" id="ARBA00022737"/>
    </source>
</evidence>
<dbReference type="GeneID" id="64669830"/>
<dbReference type="Proteomes" id="UP001195769">
    <property type="component" value="Unassembled WGS sequence"/>
</dbReference>
<evidence type="ECO:0000313" key="5">
    <source>
        <dbReference type="EMBL" id="KAG1896895.1"/>
    </source>
</evidence>
<dbReference type="SUPFAM" id="SSF48403">
    <property type="entry name" value="Ankyrin repeat"/>
    <property type="match status" value="1"/>
</dbReference>
<dbReference type="PROSITE" id="PS50088">
    <property type="entry name" value="ANK_REPEAT"/>
    <property type="match status" value="1"/>
</dbReference>